<keyword evidence="1" id="KW-1133">Transmembrane helix</keyword>
<dbReference type="PANTHER" id="PTHR23318">
    <property type="entry name" value="ATP SYNTHASE GAMMA-RELATED"/>
    <property type="match status" value="1"/>
</dbReference>
<dbReference type="RefSeq" id="XP_016439021.1">
    <property type="nucleotide sequence ID" value="XM_016583535.1"/>
</dbReference>
<dbReference type="SMR" id="A0A1S3XGH4"/>
<dbReference type="OrthoDB" id="27483at2759"/>
<dbReference type="InterPro" id="IPR011993">
    <property type="entry name" value="PH-like_dom_sf"/>
</dbReference>
<organism evidence="3">
    <name type="scientific">Nicotiana tabacum</name>
    <name type="common">Common tobacco</name>
    <dbReference type="NCBI Taxonomy" id="4097"/>
    <lineage>
        <taxon>Eukaryota</taxon>
        <taxon>Viridiplantae</taxon>
        <taxon>Streptophyta</taxon>
        <taxon>Embryophyta</taxon>
        <taxon>Tracheophyta</taxon>
        <taxon>Spermatophyta</taxon>
        <taxon>Magnoliopsida</taxon>
        <taxon>eudicotyledons</taxon>
        <taxon>Gunneridae</taxon>
        <taxon>Pentapetalae</taxon>
        <taxon>asterids</taxon>
        <taxon>lamiids</taxon>
        <taxon>Solanales</taxon>
        <taxon>Solanaceae</taxon>
        <taxon>Nicotianoideae</taxon>
        <taxon>Nicotianeae</taxon>
        <taxon>Nicotiana</taxon>
    </lineage>
</organism>
<reference evidence="3" key="1">
    <citation type="submission" date="2025-08" db="UniProtKB">
        <authorList>
            <consortium name="RefSeq"/>
        </authorList>
    </citation>
    <scope>IDENTIFICATION</scope>
</reference>
<proteinExistence type="predicted"/>
<dbReference type="SUPFAM" id="SSF50729">
    <property type="entry name" value="PH domain-like"/>
    <property type="match status" value="1"/>
</dbReference>
<accession>A0A1S3XGH4</accession>
<dbReference type="PANTHER" id="PTHR23318:SF0">
    <property type="entry name" value="SERINE_THREONINE-PROTEIN PHOSPHATASE 4 REGULATORY SUBUNIT 3"/>
    <property type="match status" value="1"/>
</dbReference>
<evidence type="ECO:0000259" key="2">
    <source>
        <dbReference type="Pfam" id="PF22972"/>
    </source>
</evidence>
<dbReference type="KEGG" id="nta:107764959"/>
<dbReference type="AlphaFoldDB" id="A0A1S3XGH4"/>
<dbReference type="InterPro" id="IPR051137">
    <property type="entry name" value="PP4R3-like"/>
</dbReference>
<feature type="transmembrane region" description="Helical" evidence="1">
    <location>
        <begin position="33"/>
        <end position="56"/>
    </location>
</feature>
<keyword evidence="1" id="KW-0812">Transmembrane</keyword>
<evidence type="ECO:0000313" key="3">
    <source>
        <dbReference type="RefSeq" id="XP_016439021.1"/>
    </source>
</evidence>
<name>A0A1S3XGH4_TOBAC</name>
<gene>
    <name evidence="3" type="primary">LOC107764959</name>
</gene>
<evidence type="ECO:0000256" key="1">
    <source>
        <dbReference type="SAM" id="Phobius"/>
    </source>
</evidence>
<protein>
    <submittedName>
        <fullName evidence="3">Serine/threonine-protein phosphatase 4 regulatory subunit 3</fullName>
    </submittedName>
</protein>
<dbReference type="PaxDb" id="4097-A0A1S3XGH4"/>
<feature type="domain" description="PP4R3 EVH1-like" evidence="2">
    <location>
        <begin position="62"/>
        <end position="161"/>
    </location>
</feature>
<sequence length="300" mass="33465">MSGTVFGLSLPAETSSAIPVCRRFWNTCAALPTNIFGLAVGLSYFLVLIQFCKINLVPSMLQRVKVYRLNDDGKWDDQGTGHVTVDYIERSEELGLLVLDEDDNETLLLHRISAEDIYRKQEDTIISWRDPEYSTELALSFQETTGCSYIWDHICTVQRNMHFSSLNNETFHSVNSDLRELPPVELSTLCQILETVVESGIADQLRVTELILHDVRFMNLHDVCLVFRTARAPSSTTLHPPDFSHFSPLPRQAVFNLGPGSLTGAHDSFGICTEFSVAGVISSDPSVSLPASFILIPVLE</sequence>
<dbReference type="InterPro" id="IPR055236">
    <property type="entry name" value="EVH1_PP4R3"/>
</dbReference>
<dbReference type="STRING" id="4097.A0A1S3XGH4"/>
<dbReference type="Gene3D" id="2.30.29.30">
    <property type="entry name" value="Pleckstrin-homology domain (PH domain)/Phosphotyrosine-binding domain (PTB)"/>
    <property type="match status" value="1"/>
</dbReference>
<dbReference type="GO" id="GO:0019888">
    <property type="term" value="F:protein phosphatase regulator activity"/>
    <property type="evidence" value="ECO:0007669"/>
    <property type="project" value="InterPro"/>
</dbReference>
<dbReference type="Pfam" id="PF22972">
    <property type="entry name" value="EVH1_PP4R3"/>
    <property type="match status" value="1"/>
</dbReference>
<keyword evidence="1" id="KW-0472">Membrane</keyword>